<organism evidence="2 3">
    <name type="scientific">Thermomonospora umbrina</name>
    <dbReference type="NCBI Taxonomy" id="111806"/>
    <lineage>
        <taxon>Bacteria</taxon>
        <taxon>Bacillati</taxon>
        <taxon>Actinomycetota</taxon>
        <taxon>Actinomycetes</taxon>
        <taxon>Streptosporangiales</taxon>
        <taxon>Thermomonosporaceae</taxon>
        <taxon>Thermomonospora</taxon>
    </lineage>
</organism>
<comment type="caution">
    <text evidence="2">The sequence shown here is derived from an EMBL/GenBank/DDBJ whole genome shotgun (WGS) entry which is preliminary data.</text>
</comment>
<dbReference type="RefSeq" id="WP_116025861.1">
    <property type="nucleotide sequence ID" value="NZ_QTTT01000001.1"/>
</dbReference>
<accession>A0A3D9T7T1</accession>
<proteinExistence type="predicted"/>
<evidence type="ECO:0000313" key="2">
    <source>
        <dbReference type="EMBL" id="REF00735.1"/>
    </source>
</evidence>
<name>A0A3D9T7T1_9ACTN</name>
<protein>
    <submittedName>
        <fullName evidence="2">Exodeoxyribonuclease-3</fullName>
    </submittedName>
</protein>
<evidence type="ECO:0000256" key="1">
    <source>
        <dbReference type="SAM" id="MobiDB-lite"/>
    </source>
</evidence>
<dbReference type="SUPFAM" id="SSF56219">
    <property type="entry name" value="DNase I-like"/>
    <property type="match status" value="1"/>
</dbReference>
<dbReference type="InterPro" id="IPR036691">
    <property type="entry name" value="Endo/exonu/phosph_ase_sf"/>
</dbReference>
<keyword evidence="3" id="KW-1185">Reference proteome</keyword>
<dbReference type="GO" id="GO:0008311">
    <property type="term" value="F:double-stranded DNA 3'-5' DNA exonuclease activity"/>
    <property type="evidence" value="ECO:0007669"/>
    <property type="project" value="InterPro"/>
</dbReference>
<gene>
    <name evidence="2" type="ORF">DFJ69_6311</name>
</gene>
<dbReference type="AlphaFoldDB" id="A0A3D9T7T1"/>
<evidence type="ECO:0000313" key="3">
    <source>
        <dbReference type="Proteomes" id="UP000256661"/>
    </source>
</evidence>
<sequence>MPPTAPARRPRGSGDPSSGLSVLTVNIGAAARPRADRLLQWLTGRDDDVVLLTETSAGPGTAHLLDRFARAGYTVVNTPDDADRGAALISRVPVLDDRLPSLDKVSVPGRVAAAVLDTRPRLYVIGVYVPSRNRSTAKTDRKQRFTATVLDALTALPDEHRDGLLLSGDHNVIARTHHPPLPGFLPFEYDFLDRLGAFGLVDVHDHHHPHAPHPHSWIGRTGDRYRYDYLHLARPLTGRITDCSYLHDTREQRLTDHAAVTATLRLDHTPRLPVTPITEADDNALF</sequence>
<dbReference type="EMBL" id="QTTT01000001">
    <property type="protein sequence ID" value="REF00735.1"/>
    <property type="molecule type" value="Genomic_DNA"/>
</dbReference>
<feature type="region of interest" description="Disordered" evidence="1">
    <location>
        <begin position="1"/>
        <end position="20"/>
    </location>
</feature>
<dbReference type="Gene3D" id="3.60.10.10">
    <property type="entry name" value="Endonuclease/exonuclease/phosphatase"/>
    <property type="match status" value="1"/>
</dbReference>
<reference evidence="2 3" key="1">
    <citation type="submission" date="2018-08" db="EMBL/GenBank/DDBJ databases">
        <title>Sequencing the genomes of 1000 actinobacteria strains.</title>
        <authorList>
            <person name="Klenk H.-P."/>
        </authorList>
    </citation>
    <scope>NUCLEOTIDE SEQUENCE [LARGE SCALE GENOMIC DNA]</scope>
    <source>
        <strain evidence="2 3">DSM 43927</strain>
    </source>
</reference>
<dbReference type="GO" id="GO:0006281">
    <property type="term" value="P:DNA repair"/>
    <property type="evidence" value="ECO:0007669"/>
    <property type="project" value="InterPro"/>
</dbReference>
<dbReference type="OrthoDB" id="4520214at2"/>
<dbReference type="InterPro" id="IPR037493">
    <property type="entry name" value="ExoIII-like"/>
</dbReference>
<dbReference type="Proteomes" id="UP000256661">
    <property type="component" value="Unassembled WGS sequence"/>
</dbReference>
<dbReference type="PANTHER" id="PTHR43250:SF2">
    <property type="entry name" value="EXODEOXYRIBONUCLEASE III"/>
    <property type="match status" value="1"/>
</dbReference>
<dbReference type="PANTHER" id="PTHR43250">
    <property type="entry name" value="EXODEOXYRIBONUCLEASE III"/>
    <property type="match status" value="1"/>
</dbReference>